<protein>
    <submittedName>
        <fullName evidence="1">Uncharacterized protein</fullName>
    </submittedName>
</protein>
<gene>
    <name evidence="1" type="ORF">EHSB41UT_04197</name>
</gene>
<dbReference type="EMBL" id="FWPT01000012">
    <property type="protein sequence ID" value="SMA50400.1"/>
    <property type="molecule type" value="Genomic_DNA"/>
</dbReference>
<dbReference type="AlphaFoldDB" id="A0A1X7AQN5"/>
<accession>A0A1X7AQN5</accession>
<sequence>MEAFWWWIIVVLTKLGTAEYTKNKADKKQKCLLWLILPHALRQVDADLQSATVGTKKTNNHAERRKLLQV</sequence>
<evidence type="ECO:0000313" key="2">
    <source>
        <dbReference type="Proteomes" id="UP000196573"/>
    </source>
</evidence>
<dbReference type="Proteomes" id="UP000196573">
    <property type="component" value="Unassembled WGS sequence"/>
</dbReference>
<reference evidence="1 2" key="1">
    <citation type="submission" date="2017-03" db="EMBL/GenBank/DDBJ databases">
        <authorList>
            <person name="Afonso C.L."/>
            <person name="Miller P.J."/>
            <person name="Scott M.A."/>
            <person name="Spackman E."/>
            <person name="Goraichik I."/>
            <person name="Dimitrov K.M."/>
            <person name="Suarez D.L."/>
            <person name="Swayne D.E."/>
        </authorList>
    </citation>
    <scope>NUCLEOTIDE SEQUENCE [LARGE SCALE GENOMIC DNA]</scope>
    <source>
        <strain evidence="1">SB41UT1</strain>
    </source>
</reference>
<organism evidence="1 2">
    <name type="scientific">Parendozoicomonas haliclonae</name>
    <dbReference type="NCBI Taxonomy" id="1960125"/>
    <lineage>
        <taxon>Bacteria</taxon>
        <taxon>Pseudomonadati</taxon>
        <taxon>Pseudomonadota</taxon>
        <taxon>Gammaproteobacteria</taxon>
        <taxon>Oceanospirillales</taxon>
        <taxon>Endozoicomonadaceae</taxon>
        <taxon>Parendozoicomonas</taxon>
    </lineage>
</organism>
<keyword evidence="2" id="KW-1185">Reference proteome</keyword>
<evidence type="ECO:0000313" key="1">
    <source>
        <dbReference type="EMBL" id="SMA50400.1"/>
    </source>
</evidence>
<name>A0A1X7AQN5_9GAMM</name>
<proteinExistence type="predicted"/>